<sequence length="789" mass="94376">MKNKRYTDFIVFLSFFIFSILYLSRFIFTKRMFYASDWLLGALPSHEWMINHLKTFKTFAYWDPFIFCGYPTIGSFFAFVMSPITLLDLLFPVQKVFTISFSFVMTIGFFGMYLFLKEMNIRFPYRIIISFIYGYSGFPLSTIHSGHLSRMMSYEAFPLIFYLLIRSLRTKDLKYFILTGGTAGISLLVGHFQMIYYMFWTFLGFLFYYFILRWKELKKDLPKILSYLVLTIIIALLIYSVYIFPVYKNLPFGARGETKGYEFSTSWSMPPEEILTLINPYFSGILENYWGRNYFKLHTEFSSILLILLFIGGLVYMRREEFVKFFIYLFIITIIFAFGGHTIFFYIFYHLLPGIKKFRAPNLIFYQVIFSMCYIGAVFLEKFNPKRHKNYLIIFTSSLLFLTFLFLILRNVFINIFSDFISSKLRYTYQSEIVMGKIRNIESNYNHLILGFFISFIISALYFLIMNFLIGRKKLKDYQVFVPFLLLLMVELLPINIRFLKGMETEEEYYKPDDVVRFLSNDKTLFRVFPLRYERSNDGILQKYGIYNIGGYGPNPLRLYQNYIGAGKSVMFQPSRLIKNQRLIDLLNVKYIIDYNLPDDISHYPDEIKQQFFVLYQFFSRYEIVYKTKKYTIYNNPFACERVYFVHHYVVEKDEEKMLEKISDIEFSYEDSVFLFEKPSYENYIKKPNYKIDIITFNPNIIELKINTDSPGILIFSENWHPAWNVSVDDKKERLLRVNYLFRGVELKEGEHIVKMYYDSKEERIGIILSFIGYVIFISGFFIRKKDKD</sequence>
<evidence type="ECO:0008006" key="3">
    <source>
        <dbReference type="Google" id="ProtNLM"/>
    </source>
</evidence>
<feature type="transmembrane region" description="Helical" evidence="1">
    <location>
        <begin position="481"/>
        <end position="500"/>
    </location>
</feature>
<gene>
    <name evidence="2" type="ORF">ENV67_04160</name>
</gene>
<feature type="transmembrane region" description="Helical" evidence="1">
    <location>
        <begin position="301"/>
        <end position="318"/>
    </location>
</feature>
<feature type="transmembrane region" description="Helical" evidence="1">
    <location>
        <begin position="448"/>
        <end position="469"/>
    </location>
</feature>
<feature type="transmembrane region" description="Helical" evidence="1">
    <location>
        <begin position="325"/>
        <end position="351"/>
    </location>
</feature>
<name>A0A7C4UG78_UNCW3</name>
<proteinExistence type="predicted"/>
<feature type="transmembrane region" description="Helical" evidence="1">
    <location>
        <begin position="224"/>
        <end position="244"/>
    </location>
</feature>
<dbReference type="PANTHER" id="PTHR38454:SF1">
    <property type="entry name" value="INTEGRAL MEMBRANE PROTEIN"/>
    <property type="match status" value="1"/>
</dbReference>
<evidence type="ECO:0000256" key="1">
    <source>
        <dbReference type="SAM" id="Phobius"/>
    </source>
</evidence>
<feature type="transmembrane region" description="Helical" evidence="1">
    <location>
        <begin position="195"/>
        <end position="212"/>
    </location>
</feature>
<accession>A0A7C4UG78</accession>
<dbReference type="EMBL" id="DTHG01000051">
    <property type="protein sequence ID" value="HGW91718.1"/>
    <property type="molecule type" value="Genomic_DNA"/>
</dbReference>
<evidence type="ECO:0000313" key="2">
    <source>
        <dbReference type="EMBL" id="HGW91718.1"/>
    </source>
</evidence>
<feature type="transmembrane region" description="Helical" evidence="1">
    <location>
        <begin position="59"/>
        <end position="84"/>
    </location>
</feature>
<feature type="transmembrane region" description="Helical" evidence="1">
    <location>
        <begin position="363"/>
        <end position="380"/>
    </location>
</feature>
<feature type="transmembrane region" description="Helical" evidence="1">
    <location>
        <begin position="123"/>
        <end position="141"/>
    </location>
</feature>
<organism evidence="2">
    <name type="scientific">candidate division WOR-3 bacterium</name>
    <dbReference type="NCBI Taxonomy" id="2052148"/>
    <lineage>
        <taxon>Bacteria</taxon>
        <taxon>Bacteria division WOR-3</taxon>
    </lineage>
</organism>
<dbReference type="AlphaFoldDB" id="A0A7C4UG78"/>
<dbReference type="InterPro" id="IPR018580">
    <property type="entry name" value="Uncharacterised_YfhO"/>
</dbReference>
<keyword evidence="1" id="KW-1133">Transmembrane helix</keyword>
<keyword evidence="1" id="KW-0812">Transmembrane</keyword>
<keyword evidence="1" id="KW-0472">Membrane</keyword>
<protein>
    <recommendedName>
        <fullName evidence="3">YfhO family protein</fullName>
    </recommendedName>
</protein>
<reference evidence="2" key="1">
    <citation type="journal article" date="2020" name="mSystems">
        <title>Genome- and Community-Level Interaction Insights into Carbon Utilization and Element Cycling Functions of Hydrothermarchaeota in Hydrothermal Sediment.</title>
        <authorList>
            <person name="Zhou Z."/>
            <person name="Liu Y."/>
            <person name="Xu W."/>
            <person name="Pan J."/>
            <person name="Luo Z.H."/>
            <person name="Li M."/>
        </authorList>
    </citation>
    <scope>NUCLEOTIDE SEQUENCE [LARGE SCALE GENOMIC DNA]</scope>
    <source>
        <strain evidence="2">SpSt-780</strain>
    </source>
</reference>
<feature type="transmembrane region" description="Helical" evidence="1">
    <location>
        <begin position="96"/>
        <end position="116"/>
    </location>
</feature>
<feature type="transmembrane region" description="Helical" evidence="1">
    <location>
        <begin position="6"/>
        <end position="28"/>
    </location>
</feature>
<dbReference type="PANTHER" id="PTHR38454">
    <property type="entry name" value="INTEGRAL MEMBRANE PROTEIN-RELATED"/>
    <property type="match status" value="1"/>
</dbReference>
<feature type="transmembrane region" description="Helical" evidence="1">
    <location>
        <begin position="392"/>
        <end position="417"/>
    </location>
</feature>
<comment type="caution">
    <text evidence="2">The sequence shown here is derived from an EMBL/GenBank/DDBJ whole genome shotgun (WGS) entry which is preliminary data.</text>
</comment>
<dbReference type="Pfam" id="PF09586">
    <property type="entry name" value="YfhO"/>
    <property type="match status" value="1"/>
</dbReference>
<feature type="transmembrane region" description="Helical" evidence="1">
    <location>
        <begin position="765"/>
        <end position="783"/>
    </location>
</feature>